<protein>
    <recommendedName>
        <fullName evidence="3">DNA-binding protein</fullName>
    </recommendedName>
</protein>
<reference evidence="1" key="2">
    <citation type="submission" date="2020-09" db="EMBL/GenBank/DDBJ databases">
        <authorList>
            <person name="Sun Q."/>
            <person name="Kim S."/>
        </authorList>
    </citation>
    <scope>NUCLEOTIDE SEQUENCE</scope>
    <source>
        <strain evidence="1">KCTC 42249</strain>
    </source>
</reference>
<name>A0A8J3DUS0_9HYPH</name>
<organism evidence="1 2">
    <name type="scientific">Tianweitania populi</name>
    <dbReference type="NCBI Taxonomy" id="1607949"/>
    <lineage>
        <taxon>Bacteria</taxon>
        <taxon>Pseudomonadati</taxon>
        <taxon>Pseudomonadota</taxon>
        <taxon>Alphaproteobacteria</taxon>
        <taxon>Hyphomicrobiales</taxon>
        <taxon>Phyllobacteriaceae</taxon>
        <taxon>Tianweitania</taxon>
    </lineage>
</organism>
<evidence type="ECO:0000313" key="1">
    <source>
        <dbReference type="EMBL" id="GHD07725.1"/>
    </source>
</evidence>
<dbReference type="Proteomes" id="UP000630142">
    <property type="component" value="Unassembled WGS sequence"/>
</dbReference>
<evidence type="ECO:0000313" key="2">
    <source>
        <dbReference type="Proteomes" id="UP000630142"/>
    </source>
</evidence>
<accession>A0A8J3DUS0</accession>
<comment type="caution">
    <text evidence="1">The sequence shown here is derived from an EMBL/GenBank/DDBJ whole genome shotgun (WGS) entry which is preliminary data.</text>
</comment>
<evidence type="ECO:0008006" key="3">
    <source>
        <dbReference type="Google" id="ProtNLM"/>
    </source>
</evidence>
<keyword evidence="2" id="KW-1185">Reference proteome</keyword>
<proteinExistence type="predicted"/>
<dbReference type="AlphaFoldDB" id="A0A8J3DUS0"/>
<dbReference type="RefSeq" id="WP_189501567.1">
    <property type="nucleotide sequence ID" value="NZ_BMZQ01000001.1"/>
</dbReference>
<reference evidence="1" key="1">
    <citation type="journal article" date="2014" name="Int. J. Syst. Evol. Microbiol.">
        <title>Complete genome sequence of Corynebacterium casei LMG S-19264T (=DSM 44701T), isolated from a smear-ripened cheese.</title>
        <authorList>
            <consortium name="US DOE Joint Genome Institute (JGI-PGF)"/>
            <person name="Walter F."/>
            <person name="Albersmeier A."/>
            <person name="Kalinowski J."/>
            <person name="Ruckert C."/>
        </authorList>
    </citation>
    <scope>NUCLEOTIDE SEQUENCE</scope>
    <source>
        <strain evidence="1">KCTC 42249</strain>
    </source>
</reference>
<sequence>MMKQTPRLRRSEVPGYMMEKHGIPVAEATLAKMATVGGGPTMQYAGRIPLYTPDDLDAWAGERLSKPVRSTAARKAIEENAK</sequence>
<gene>
    <name evidence="1" type="ORF">GCM10016234_06480</name>
</gene>
<dbReference type="EMBL" id="BMZQ01000001">
    <property type="protein sequence ID" value="GHD07725.1"/>
    <property type="molecule type" value="Genomic_DNA"/>
</dbReference>